<dbReference type="EMBL" id="AYRZ02000009">
    <property type="protein sequence ID" value="PHT72400.1"/>
    <property type="molecule type" value="Genomic_DNA"/>
</dbReference>
<gene>
    <name evidence="1" type="ORF">T459_23185</name>
</gene>
<dbReference type="AlphaFoldDB" id="A0A2G2YRM8"/>
<dbReference type="Proteomes" id="UP000222542">
    <property type="component" value="Unassembled WGS sequence"/>
</dbReference>
<dbReference type="Gramene" id="PHT72400">
    <property type="protein sequence ID" value="PHT72400"/>
    <property type="gene ID" value="T459_23185"/>
</dbReference>
<sequence>MMVADDSGGGGCDVTLLGVSSWRSLPSFPYSVTKLLLHLRPASRWAGFFELFRTKSKRYLTKYPQNSSLKVLSKRFSRSMRELVGAVKSSIVDDDFKYFKLQWRNFTLSELQVATNSF</sequence>
<evidence type="ECO:0000313" key="2">
    <source>
        <dbReference type="Proteomes" id="UP000222542"/>
    </source>
</evidence>
<evidence type="ECO:0000313" key="1">
    <source>
        <dbReference type="EMBL" id="PHT72400.1"/>
    </source>
</evidence>
<proteinExistence type="predicted"/>
<reference evidence="1 2" key="2">
    <citation type="journal article" date="2017" name="Genome Biol.">
        <title>New reference genome sequences of hot pepper reveal the massive evolution of plant disease-resistance genes by retroduplication.</title>
        <authorList>
            <person name="Kim S."/>
            <person name="Park J."/>
            <person name="Yeom S.I."/>
            <person name="Kim Y.M."/>
            <person name="Seo E."/>
            <person name="Kim K.T."/>
            <person name="Kim M.S."/>
            <person name="Lee J.M."/>
            <person name="Cheong K."/>
            <person name="Shin H.S."/>
            <person name="Kim S.B."/>
            <person name="Han K."/>
            <person name="Lee J."/>
            <person name="Park M."/>
            <person name="Lee H.A."/>
            <person name="Lee H.Y."/>
            <person name="Lee Y."/>
            <person name="Oh S."/>
            <person name="Lee J.H."/>
            <person name="Choi E."/>
            <person name="Choi E."/>
            <person name="Lee S.E."/>
            <person name="Jeon J."/>
            <person name="Kim H."/>
            <person name="Choi G."/>
            <person name="Song H."/>
            <person name="Lee J."/>
            <person name="Lee S.C."/>
            <person name="Kwon J.K."/>
            <person name="Lee H.Y."/>
            <person name="Koo N."/>
            <person name="Hong Y."/>
            <person name="Kim R.W."/>
            <person name="Kang W.H."/>
            <person name="Huh J.H."/>
            <person name="Kang B.C."/>
            <person name="Yang T.J."/>
            <person name="Lee Y.H."/>
            <person name="Bennetzen J.L."/>
            <person name="Choi D."/>
        </authorList>
    </citation>
    <scope>NUCLEOTIDE SEQUENCE [LARGE SCALE GENOMIC DNA]</scope>
    <source>
        <strain evidence="2">cv. CM334</strain>
    </source>
</reference>
<accession>A0A2G2YRM8</accession>
<keyword evidence="2" id="KW-1185">Reference proteome</keyword>
<comment type="caution">
    <text evidence="1">The sequence shown here is derived from an EMBL/GenBank/DDBJ whole genome shotgun (WGS) entry which is preliminary data.</text>
</comment>
<name>A0A2G2YRM8_CAPAN</name>
<protein>
    <submittedName>
        <fullName evidence="1">Uncharacterized protein</fullName>
    </submittedName>
</protein>
<reference evidence="1 2" key="1">
    <citation type="journal article" date="2014" name="Nat. Genet.">
        <title>Genome sequence of the hot pepper provides insights into the evolution of pungency in Capsicum species.</title>
        <authorList>
            <person name="Kim S."/>
            <person name="Park M."/>
            <person name="Yeom S.I."/>
            <person name="Kim Y.M."/>
            <person name="Lee J.M."/>
            <person name="Lee H.A."/>
            <person name="Seo E."/>
            <person name="Choi J."/>
            <person name="Cheong K."/>
            <person name="Kim K.T."/>
            <person name="Jung K."/>
            <person name="Lee G.W."/>
            <person name="Oh S.K."/>
            <person name="Bae C."/>
            <person name="Kim S.B."/>
            <person name="Lee H.Y."/>
            <person name="Kim S.Y."/>
            <person name="Kim M.S."/>
            <person name="Kang B.C."/>
            <person name="Jo Y.D."/>
            <person name="Yang H.B."/>
            <person name="Jeong H.J."/>
            <person name="Kang W.H."/>
            <person name="Kwon J.K."/>
            <person name="Shin C."/>
            <person name="Lim J.Y."/>
            <person name="Park J.H."/>
            <person name="Huh J.H."/>
            <person name="Kim J.S."/>
            <person name="Kim B.D."/>
            <person name="Cohen O."/>
            <person name="Paran I."/>
            <person name="Suh M.C."/>
            <person name="Lee S.B."/>
            <person name="Kim Y.K."/>
            <person name="Shin Y."/>
            <person name="Noh S.J."/>
            <person name="Park J."/>
            <person name="Seo Y.S."/>
            <person name="Kwon S.Y."/>
            <person name="Kim H.A."/>
            <person name="Park J.M."/>
            <person name="Kim H.J."/>
            <person name="Choi S.B."/>
            <person name="Bosland P.W."/>
            <person name="Reeves G."/>
            <person name="Jo S.H."/>
            <person name="Lee B.W."/>
            <person name="Cho H.T."/>
            <person name="Choi H.S."/>
            <person name="Lee M.S."/>
            <person name="Yu Y."/>
            <person name="Do Choi Y."/>
            <person name="Park B.S."/>
            <person name="van Deynze A."/>
            <person name="Ashrafi H."/>
            <person name="Hill T."/>
            <person name="Kim W.T."/>
            <person name="Pai H.S."/>
            <person name="Ahn H.K."/>
            <person name="Yeam I."/>
            <person name="Giovannoni J.J."/>
            <person name="Rose J.K."/>
            <person name="Sorensen I."/>
            <person name="Lee S.J."/>
            <person name="Kim R.W."/>
            <person name="Choi I.Y."/>
            <person name="Choi B.S."/>
            <person name="Lim J.S."/>
            <person name="Lee Y.H."/>
            <person name="Choi D."/>
        </authorList>
    </citation>
    <scope>NUCLEOTIDE SEQUENCE [LARGE SCALE GENOMIC DNA]</scope>
    <source>
        <strain evidence="2">cv. CM334</strain>
    </source>
</reference>
<organism evidence="1 2">
    <name type="scientific">Capsicum annuum</name>
    <name type="common">Capsicum pepper</name>
    <dbReference type="NCBI Taxonomy" id="4072"/>
    <lineage>
        <taxon>Eukaryota</taxon>
        <taxon>Viridiplantae</taxon>
        <taxon>Streptophyta</taxon>
        <taxon>Embryophyta</taxon>
        <taxon>Tracheophyta</taxon>
        <taxon>Spermatophyta</taxon>
        <taxon>Magnoliopsida</taxon>
        <taxon>eudicotyledons</taxon>
        <taxon>Gunneridae</taxon>
        <taxon>Pentapetalae</taxon>
        <taxon>asterids</taxon>
        <taxon>lamiids</taxon>
        <taxon>Solanales</taxon>
        <taxon>Solanaceae</taxon>
        <taxon>Solanoideae</taxon>
        <taxon>Capsiceae</taxon>
        <taxon>Capsicum</taxon>
    </lineage>
</organism>